<protein>
    <recommendedName>
        <fullName evidence="3">Type II secretion system protein N</fullName>
    </recommendedName>
    <alternativeName>
        <fullName evidence="10">General secretion pathway protein N</fullName>
    </alternativeName>
</protein>
<dbReference type="InterPro" id="IPR022792">
    <property type="entry name" value="T2SS_protein-GspN"/>
</dbReference>
<evidence type="ECO:0000256" key="8">
    <source>
        <dbReference type="ARBA" id="ARBA00022927"/>
    </source>
</evidence>
<organism evidence="11 12">
    <name type="scientific">Sphingomonas lenta</name>
    <dbReference type="NCBI Taxonomy" id="1141887"/>
    <lineage>
        <taxon>Bacteria</taxon>
        <taxon>Pseudomonadati</taxon>
        <taxon>Pseudomonadota</taxon>
        <taxon>Alphaproteobacteria</taxon>
        <taxon>Sphingomonadales</taxon>
        <taxon>Sphingomonadaceae</taxon>
        <taxon>Sphingomonas</taxon>
    </lineage>
</organism>
<evidence type="ECO:0000313" key="12">
    <source>
        <dbReference type="Proteomes" id="UP000218151"/>
    </source>
</evidence>
<comment type="caution">
    <text evidence="11">The sequence shown here is derived from an EMBL/GenBank/DDBJ whole genome shotgun (WGS) entry which is preliminary data.</text>
</comment>
<dbReference type="AlphaFoldDB" id="A0A2A2SK73"/>
<comment type="similarity">
    <text evidence="2">Belongs to the GSP N family.</text>
</comment>
<dbReference type="GO" id="GO:0015627">
    <property type="term" value="C:type II protein secretion system complex"/>
    <property type="evidence" value="ECO:0007669"/>
    <property type="project" value="InterPro"/>
</dbReference>
<proteinExistence type="inferred from homology"/>
<dbReference type="Pfam" id="PF01203">
    <property type="entry name" value="T2SSN"/>
    <property type="match status" value="1"/>
</dbReference>
<accession>A0A2A2SK73</accession>
<dbReference type="RefSeq" id="WP_095996785.1">
    <property type="nucleotide sequence ID" value="NZ_NSLI01000001.1"/>
</dbReference>
<keyword evidence="8" id="KW-0653">Protein transport</keyword>
<dbReference type="GO" id="GO:0015628">
    <property type="term" value="P:protein secretion by the type II secretion system"/>
    <property type="evidence" value="ECO:0007669"/>
    <property type="project" value="InterPro"/>
</dbReference>
<evidence type="ECO:0000256" key="7">
    <source>
        <dbReference type="ARBA" id="ARBA00022692"/>
    </source>
</evidence>
<dbReference type="GO" id="GO:0005886">
    <property type="term" value="C:plasma membrane"/>
    <property type="evidence" value="ECO:0007669"/>
    <property type="project" value="UniProtKB-SubCell"/>
</dbReference>
<keyword evidence="6" id="KW-0997">Cell inner membrane</keyword>
<dbReference type="OrthoDB" id="7477467at2"/>
<gene>
    <name evidence="11" type="ORF">CKY28_02795</name>
</gene>
<keyword evidence="5" id="KW-1003">Cell membrane</keyword>
<sequence>MRRIALRTRPAALFGAMLLIGLIVFLPMRLALGWFGVGEQGLTARRVSGSIWGATLSEARFGDLSLGDLSARLSPLPLFIGRARVALSGPDAAGVPPLRAAVTVSRHLLGVDDATGTFPTGRVFAPVPVTTLDLEDVTLRFRDGRCEAAEGRVRATLGAAAAGITLPPSVAGNVRCDRGALLLPLTSQAGTEAITLRVQDGGRYDAEFSVQSTDPLLRPRLEAAGFVATPNGYRLSVQGSL</sequence>
<dbReference type="Proteomes" id="UP000218151">
    <property type="component" value="Unassembled WGS sequence"/>
</dbReference>
<name>A0A2A2SK73_9SPHN</name>
<evidence type="ECO:0000256" key="2">
    <source>
        <dbReference type="ARBA" id="ARBA00007208"/>
    </source>
</evidence>
<keyword evidence="9" id="KW-0472">Membrane</keyword>
<evidence type="ECO:0000256" key="5">
    <source>
        <dbReference type="ARBA" id="ARBA00022475"/>
    </source>
</evidence>
<keyword evidence="7" id="KW-0812">Transmembrane</keyword>
<evidence type="ECO:0000256" key="9">
    <source>
        <dbReference type="ARBA" id="ARBA00023136"/>
    </source>
</evidence>
<reference evidence="12" key="1">
    <citation type="submission" date="2017-09" db="EMBL/GenBank/DDBJ databases">
        <authorList>
            <person name="Feng G."/>
            <person name="Zhu H."/>
        </authorList>
    </citation>
    <scope>NUCLEOTIDE SEQUENCE [LARGE SCALE GENOMIC DNA]</scope>
    <source>
        <strain evidence="12">1PNM-20</strain>
    </source>
</reference>
<evidence type="ECO:0000256" key="6">
    <source>
        <dbReference type="ARBA" id="ARBA00022519"/>
    </source>
</evidence>
<keyword evidence="12" id="KW-1185">Reference proteome</keyword>
<evidence type="ECO:0000256" key="4">
    <source>
        <dbReference type="ARBA" id="ARBA00022448"/>
    </source>
</evidence>
<evidence type="ECO:0000256" key="1">
    <source>
        <dbReference type="ARBA" id="ARBA00004533"/>
    </source>
</evidence>
<dbReference type="EMBL" id="NSLI01000001">
    <property type="protein sequence ID" value="PAX09677.1"/>
    <property type="molecule type" value="Genomic_DNA"/>
</dbReference>
<evidence type="ECO:0000313" key="11">
    <source>
        <dbReference type="EMBL" id="PAX09677.1"/>
    </source>
</evidence>
<evidence type="ECO:0000256" key="3">
    <source>
        <dbReference type="ARBA" id="ARBA00021563"/>
    </source>
</evidence>
<keyword evidence="4" id="KW-0813">Transport</keyword>
<comment type="subcellular location">
    <subcellularLocation>
        <location evidence="1">Cell inner membrane</location>
    </subcellularLocation>
</comment>
<evidence type="ECO:0000256" key="10">
    <source>
        <dbReference type="ARBA" id="ARBA00030772"/>
    </source>
</evidence>